<protein>
    <recommendedName>
        <fullName evidence="4">DUF2273 domain-containing protein</fullName>
    </recommendedName>
</protein>
<comment type="caution">
    <text evidence="2">The sequence shown here is derived from an EMBL/GenBank/DDBJ whole genome shotgun (WGS) entry which is preliminary data.</text>
</comment>
<evidence type="ECO:0000313" key="3">
    <source>
        <dbReference type="Proteomes" id="UP001597079"/>
    </source>
</evidence>
<keyword evidence="1" id="KW-1133">Transmembrane helix</keyword>
<dbReference type="RefSeq" id="WP_377945243.1">
    <property type="nucleotide sequence ID" value="NZ_JBHUCX010000092.1"/>
</dbReference>
<name>A0ABW4JLT4_9BACL</name>
<gene>
    <name evidence="2" type="ORF">ACFSB2_21950</name>
</gene>
<reference evidence="3" key="1">
    <citation type="journal article" date="2019" name="Int. J. Syst. Evol. Microbiol.">
        <title>The Global Catalogue of Microorganisms (GCM) 10K type strain sequencing project: providing services to taxonomists for standard genome sequencing and annotation.</title>
        <authorList>
            <consortium name="The Broad Institute Genomics Platform"/>
            <consortium name="The Broad Institute Genome Sequencing Center for Infectious Disease"/>
            <person name="Wu L."/>
            <person name="Ma J."/>
        </authorList>
    </citation>
    <scope>NUCLEOTIDE SEQUENCE [LARGE SCALE GENOMIC DNA]</scope>
    <source>
        <strain evidence="3">CGMCC 1.12286</strain>
    </source>
</reference>
<feature type="transmembrane region" description="Helical" evidence="1">
    <location>
        <begin position="31"/>
        <end position="48"/>
    </location>
</feature>
<feature type="transmembrane region" description="Helical" evidence="1">
    <location>
        <begin position="7"/>
        <end position="25"/>
    </location>
</feature>
<evidence type="ECO:0000313" key="2">
    <source>
        <dbReference type="EMBL" id="MFD1677341.1"/>
    </source>
</evidence>
<proteinExistence type="predicted"/>
<keyword evidence="1" id="KW-0812">Transmembrane</keyword>
<organism evidence="2 3">
    <name type="scientific">Alicyclobacillus fodiniaquatilis</name>
    <dbReference type="NCBI Taxonomy" id="1661150"/>
    <lineage>
        <taxon>Bacteria</taxon>
        <taxon>Bacillati</taxon>
        <taxon>Bacillota</taxon>
        <taxon>Bacilli</taxon>
        <taxon>Bacillales</taxon>
        <taxon>Alicyclobacillaceae</taxon>
        <taxon>Alicyclobacillus</taxon>
    </lineage>
</organism>
<accession>A0ABW4JLT4</accession>
<dbReference type="EMBL" id="JBHUCX010000092">
    <property type="protein sequence ID" value="MFD1677341.1"/>
    <property type="molecule type" value="Genomic_DNA"/>
</dbReference>
<dbReference type="Proteomes" id="UP001597079">
    <property type="component" value="Unassembled WGS sequence"/>
</dbReference>
<keyword evidence="1" id="KW-0472">Membrane</keyword>
<keyword evidence="3" id="KW-1185">Reference proteome</keyword>
<sequence length="72" mass="8215">MQRTRRLLYLLFGLMFAFVLIGIIVHAFVLLAIFMICGIILGVIGDAIENKPTKPYEAYNHLHDRHHAGHDV</sequence>
<evidence type="ECO:0000256" key="1">
    <source>
        <dbReference type="SAM" id="Phobius"/>
    </source>
</evidence>
<evidence type="ECO:0008006" key="4">
    <source>
        <dbReference type="Google" id="ProtNLM"/>
    </source>
</evidence>